<reference evidence="2" key="1">
    <citation type="journal article" date="2012" name="Nat. Biotechnol.">
        <title>Reference genome sequence of the model plant Setaria.</title>
        <authorList>
            <person name="Bennetzen J.L."/>
            <person name="Schmutz J."/>
            <person name="Wang H."/>
            <person name="Percifield R."/>
            <person name="Hawkins J."/>
            <person name="Pontaroli A.C."/>
            <person name="Estep M."/>
            <person name="Feng L."/>
            <person name="Vaughn J.N."/>
            <person name="Grimwood J."/>
            <person name="Jenkins J."/>
            <person name="Barry K."/>
            <person name="Lindquist E."/>
            <person name="Hellsten U."/>
            <person name="Deshpande S."/>
            <person name="Wang X."/>
            <person name="Wu X."/>
            <person name="Mitros T."/>
            <person name="Triplett J."/>
            <person name="Yang X."/>
            <person name="Ye C.Y."/>
            <person name="Mauro-Herrera M."/>
            <person name="Wang L."/>
            <person name="Li P."/>
            <person name="Sharma M."/>
            <person name="Sharma R."/>
            <person name="Ronald P.C."/>
            <person name="Panaud O."/>
            <person name="Kellogg E.A."/>
            <person name="Brutnell T.P."/>
            <person name="Doust A.N."/>
            <person name="Tuskan G.A."/>
            <person name="Rokhsar D."/>
            <person name="Devos K.M."/>
        </authorList>
    </citation>
    <scope>NUCLEOTIDE SEQUENCE [LARGE SCALE GENOMIC DNA]</scope>
    <source>
        <strain evidence="2">cv. Yugu1</strain>
    </source>
</reference>
<protein>
    <submittedName>
        <fullName evidence="1">Uncharacterized protein</fullName>
    </submittedName>
</protein>
<evidence type="ECO:0000313" key="1">
    <source>
        <dbReference type="EnsemblPlants" id="KQK88290"/>
    </source>
</evidence>
<accession>K4AHZ4</accession>
<dbReference type="Proteomes" id="UP000004995">
    <property type="component" value="Unassembled WGS sequence"/>
</dbReference>
<organism evidence="1 2">
    <name type="scientific">Setaria italica</name>
    <name type="common">Foxtail millet</name>
    <name type="synonym">Panicum italicum</name>
    <dbReference type="NCBI Taxonomy" id="4555"/>
    <lineage>
        <taxon>Eukaryota</taxon>
        <taxon>Viridiplantae</taxon>
        <taxon>Streptophyta</taxon>
        <taxon>Embryophyta</taxon>
        <taxon>Tracheophyta</taxon>
        <taxon>Spermatophyta</taxon>
        <taxon>Magnoliopsida</taxon>
        <taxon>Liliopsida</taxon>
        <taxon>Poales</taxon>
        <taxon>Poaceae</taxon>
        <taxon>PACMAD clade</taxon>
        <taxon>Panicoideae</taxon>
        <taxon>Panicodae</taxon>
        <taxon>Paniceae</taxon>
        <taxon>Cenchrinae</taxon>
        <taxon>Setaria</taxon>
    </lineage>
</organism>
<sequence length="52" mass="5845">MHYTLQHFSEYMIIKFSCKSGISLTQKINFLALKGYGPSSQCSTKSTAPRLT</sequence>
<evidence type="ECO:0000313" key="2">
    <source>
        <dbReference type="Proteomes" id="UP000004995"/>
    </source>
</evidence>
<dbReference type="Gramene" id="KQK88290">
    <property type="protein sequence ID" value="KQK88290"/>
    <property type="gene ID" value="SETIT_038501mg"/>
</dbReference>
<dbReference type="EMBL" id="AGNK02005511">
    <property type="status" value="NOT_ANNOTATED_CDS"/>
    <property type="molecule type" value="Genomic_DNA"/>
</dbReference>
<reference evidence="1" key="2">
    <citation type="submission" date="2018-08" db="UniProtKB">
        <authorList>
            <consortium name="EnsemblPlants"/>
        </authorList>
    </citation>
    <scope>IDENTIFICATION</scope>
    <source>
        <strain evidence="1">Yugu1</strain>
    </source>
</reference>
<proteinExistence type="predicted"/>
<dbReference type="HOGENOM" id="CLU_3090921_0_0_1"/>
<dbReference type="EnsemblPlants" id="KQK88290">
    <property type="protein sequence ID" value="KQK88290"/>
    <property type="gene ID" value="SETIT_038501mg"/>
</dbReference>
<name>K4AHZ4_SETIT</name>
<keyword evidence="2" id="KW-1185">Reference proteome</keyword>
<dbReference type="AlphaFoldDB" id="K4AHZ4"/>
<dbReference type="InParanoid" id="K4AHZ4"/>